<dbReference type="AlphaFoldDB" id="A0AAU7QEZ6"/>
<dbReference type="SUPFAM" id="SSF52016">
    <property type="entry name" value="LeuD/IlvD-like"/>
    <property type="match status" value="1"/>
</dbReference>
<evidence type="ECO:0000313" key="5">
    <source>
        <dbReference type="EMBL" id="XBS71644.1"/>
    </source>
</evidence>
<evidence type="ECO:0000256" key="2">
    <source>
        <dbReference type="ARBA" id="ARBA00023239"/>
    </source>
</evidence>
<dbReference type="EMBL" id="CP157947">
    <property type="protein sequence ID" value="XBS71644.1"/>
    <property type="molecule type" value="Genomic_DNA"/>
</dbReference>
<sequence length="651" mass="68441">MTSMKGRGRFLISGSARGDVLFSHTGLSFWGGVDGASGEIIDHHHPLQGRSLAGKALAIPSGRGSCTGSSVLLELILNGHGPAALLLAEADEILALGTLVARQLFGRSLPVIALGRETFARLETCRQVDIDGDSLRAFGHDGQCLVEVTLAQPDAGLFVLNEDDRAMLAGEQGEAVRRAMEIVVYMARLQQAVGLISVSQVHIDGCIYTGSASLAFARQWLSWGGPKCGSPRRLTRYRWIAGAGGSKGSARWKASPPASWRRLICNWAPWAVLPARPICCKARPARGNISPGRSPTPWLSPIACWRRGPRNTLIFSIFVSRSPVGRPSAVRISTQCGMPRYKLTCNAPPPEADDALYPLLGHLAGELSPNAIPVVCGLEHSGMSLDDLKAFSAAFATTSAAPMFHIAGVTPEAPTPATALGHRPPHQRFTLTRTELLAGWRALNTAAGPGLQLVALGNPHLSLTEYARLARLCQEGRRHPDVALVLTSGREVYRQAREAGYVAMLESFGAQCINDTCWCMLRRPVVPAHAEALMTNSGKYAHYAPGLVGCGVHFGSLTDCIASARRGYADIAPPDWLKPFADASGNTADDATNSMVNGSTSDGVNALTGGTTYGAVAALTGGTANGSADTLTGGAGKGAMGSTSGGSQTDV</sequence>
<organism evidence="5">
    <name type="scientific">Acerihabitans sp. KWT182</name>
    <dbReference type="NCBI Taxonomy" id="3157919"/>
    <lineage>
        <taxon>Bacteria</taxon>
        <taxon>Pseudomonadati</taxon>
        <taxon>Pseudomonadota</taxon>
        <taxon>Gammaproteobacteria</taxon>
        <taxon>Enterobacterales</taxon>
        <taxon>Pectobacteriaceae</taxon>
        <taxon>Acerihabitans</taxon>
    </lineage>
</organism>
<protein>
    <submittedName>
        <fullName evidence="5">Aconitase X</fullName>
    </submittedName>
</protein>
<reference evidence="5" key="1">
    <citation type="submission" date="2024-06" db="EMBL/GenBank/DDBJ databases">
        <authorList>
            <person name="Coelho C."/>
            <person name="Bento M."/>
            <person name="Garcia E."/>
            <person name="Camelo A."/>
            <person name="Brandao I."/>
            <person name="Espirito Santo C."/>
            <person name="Trovao J."/>
            <person name="Verissimo A."/>
            <person name="Costa J."/>
            <person name="Tiago I."/>
        </authorList>
    </citation>
    <scope>NUCLEOTIDE SEQUENCE</scope>
    <source>
        <strain evidence="5">KWT182</strain>
    </source>
</reference>
<feature type="domain" description="Phosphomevalonate dehydratase small subunit-like" evidence="3">
    <location>
        <begin position="27"/>
        <end position="101"/>
    </location>
</feature>
<feature type="domain" description="Phosphomevalonate dehydratase large subunit-like" evidence="4">
    <location>
        <begin position="351"/>
        <end position="561"/>
    </location>
</feature>
<dbReference type="PANTHER" id="PTHR36577:SF3">
    <property type="entry name" value="DUF521 DOMAIN PROTEIN (AFU_ORTHOLOGUE AFUA_6G00490)"/>
    <property type="match status" value="1"/>
</dbReference>
<evidence type="ECO:0000259" key="4">
    <source>
        <dbReference type="Pfam" id="PF04412"/>
    </source>
</evidence>
<keyword evidence="1" id="KW-0408">Iron</keyword>
<keyword evidence="2" id="KW-0456">Lyase</keyword>
<dbReference type="GO" id="GO:0016829">
    <property type="term" value="F:lyase activity"/>
    <property type="evidence" value="ECO:0007669"/>
    <property type="project" value="UniProtKB-KW"/>
</dbReference>
<dbReference type="Pfam" id="PF04412">
    <property type="entry name" value="AcnX"/>
    <property type="match status" value="2"/>
</dbReference>
<name>A0AAU7QEZ6_9GAMM</name>
<dbReference type="Gene3D" id="3.50.30.10">
    <property type="entry name" value="Phosphohistidine domain"/>
    <property type="match status" value="1"/>
</dbReference>
<dbReference type="InterPro" id="IPR002840">
    <property type="entry name" value="PMDh-S-like_dom"/>
</dbReference>
<evidence type="ECO:0000259" key="3">
    <source>
        <dbReference type="Pfam" id="PF01989"/>
    </source>
</evidence>
<dbReference type="InterPro" id="IPR007506">
    <property type="entry name" value="PMDh-L-like_dom"/>
</dbReference>
<proteinExistence type="predicted"/>
<dbReference type="Pfam" id="PF01989">
    <property type="entry name" value="AcnX_swivel_put"/>
    <property type="match status" value="1"/>
</dbReference>
<evidence type="ECO:0000256" key="1">
    <source>
        <dbReference type="ARBA" id="ARBA00023004"/>
    </source>
</evidence>
<gene>
    <name evidence="5" type="ORF">ABK905_12510</name>
</gene>
<dbReference type="CDD" id="cd01356">
    <property type="entry name" value="AcnX_swivel"/>
    <property type="match status" value="1"/>
</dbReference>
<accession>A0AAU7QEZ6</accession>
<feature type="domain" description="Phosphomevalonate dehydratase large subunit-like" evidence="4">
    <location>
        <begin position="160"/>
        <end position="224"/>
    </location>
</feature>
<dbReference type="PANTHER" id="PTHR36577">
    <property type="entry name" value="DUF521 DOMAIN PROTEIN (AFU_ORTHOLOGUE AFUA_6G00490)"/>
    <property type="match status" value="1"/>
</dbReference>